<comment type="pathway">
    <text evidence="3">Lipid metabolism.</text>
</comment>
<dbReference type="PANTHER" id="PTHR14269">
    <property type="entry name" value="CDP-DIACYLGLYCEROL--GLYCEROL-3-PHOSPHATE 3-PHOSPHATIDYLTRANSFERASE-RELATED"/>
    <property type="match status" value="1"/>
</dbReference>
<feature type="region of interest" description="Disordered" evidence="17">
    <location>
        <begin position="195"/>
        <end position="217"/>
    </location>
</feature>
<evidence type="ECO:0000256" key="15">
    <source>
        <dbReference type="ARBA" id="ARBA00048586"/>
    </source>
</evidence>
<dbReference type="PIRSF" id="PIRSF000847">
    <property type="entry name" value="Phos_ph_gly_syn"/>
    <property type="match status" value="1"/>
</dbReference>
<keyword evidence="9 18" id="KW-0812">Transmembrane</keyword>
<evidence type="ECO:0000256" key="6">
    <source>
        <dbReference type="ARBA" id="ARBA00014944"/>
    </source>
</evidence>
<evidence type="ECO:0000256" key="8">
    <source>
        <dbReference type="ARBA" id="ARBA00022679"/>
    </source>
</evidence>
<protein>
    <recommendedName>
        <fullName evidence="6">CDP-diacylglycerol--glycerol-3-phosphate 3-phosphatidyltransferase</fullName>
        <ecNumber evidence="5">2.7.8.5</ecNumber>
    </recommendedName>
</protein>
<name>A0AAU7XDG4_9HYPH</name>
<accession>A0AAU7XDG4</accession>
<dbReference type="InterPro" id="IPR004570">
    <property type="entry name" value="Phosphatidylglycerol_P_synth"/>
</dbReference>
<feature type="compositionally biased region" description="Low complexity" evidence="17">
    <location>
        <begin position="195"/>
        <end position="208"/>
    </location>
</feature>
<evidence type="ECO:0000256" key="10">
    <source>
        <dbReference type="ARBA" id="ARBA00022989"/>
    </source>
</evidence>
<reference evidence="19" key="1">
    <citation type="submission" date="2024-06" db="EMBL/GenBank/DDBJ databases">
        <title>Methylostella associata gen. nov., sp. nov., a novel Ancalomicrobiaceae-affiliated facultatively methylotrophic bacteria that feed on methanotrophs of the genus Methylococcus.</title>
        <authorList>
            <person name="Saltykova V."/>
            <person name="Danilova O.V."/>
            <person name="Oshkin I.Y."/>
            <person name="Belova S.E."/>
            <person name="Pimenov N.V."/>
            <person name="Dedysh S.N."/>
        </authorList>
    </citation>
    <scope>NUCLEOTIDE SEQUENCE</scope>
    <source>
        <strain evidence="19">S20</strain>
    </source>
</reference>
<evidence type="ECO:0000256" key="14">
    <source>
        <dbReference type="ARBA" id="ARBA00023264"/>
    </source>
</evidence>
<keyword evidence="13" id="KW-0594">Phospholipid biosynthesis</keyword>
<evidence type="ECO:0000256" key="18">
    <source>
        <dbReference type="SAM" id="Phobius"/>
    </source>
</evidence>
<dbReference type="GO" id="GO:0008444">
    <property type="term" value="F:CDP-diacylglycerol-glycerol-3-phosphate 3-phosphatidyltransferase activity"/>
    <property type="evidence" value="ECO:0007669"/>
    <property type="project" value="UniProtKB-EC"/>
</dbReference>
<dbReference type="GO" id="GO:0016020">
    <property type="term" value="C:membrane"/>
    <property type="evidence" value="ECO:0007669"/>
    <property type="project" value="UniProtKB-SubCell"/>
</dbReference>
<dbReference type="PROSITE" id="PS00379">
    <property type="entry name" value="CDP_ALCOHOL_P_TRANSF"/>
    <property type="match status" value="1"/>
</dbReference>
<comment type="pathway">
    <text evidence="2">Phospholipid metabolism; phosphatidylglycerol biosynthesis; phosphatidylglycerol from CDP-diacylglycerol: step 1/2.</text>
</comment>
<dbReference type="InterPro" id="IPR048254">
    <property type="entry name" value="CDP_ALCOHOL_P_TRANSF_CS"/>
</dbReference>
<feature type="transmembrane region" description="Helical" evidence="18">
    <location>
        <begin position="21"/>
        <end position="38"/>
    </location>
</feature>
<evidence type="ECO:0000256" key="3">
    <source>
        <dbReference type="ARBA" id="ARBA00005189"/>
    </source>
</evidence>
<dbReference type="EC" id="2.7.8.5" evidence="5"/>
<evidence type="ECO:0000313" key="19">
    <source>
        <dbReference type="EMBL" id="XBY46029.1"/>
    </source>
</evidence>
<sequence>MPDQPVPDHPLSNRSITIPNIITVVRLVLVPVAVWAISDEQLGLAFWIFLIAGVSDGIDGYIARRWSLRSKLGSYLDPIADKALLVSIYVTLGIEGVLPRWLVILVVSRDLLIVGGIVLSWVMGRPVEVKPIFVSKANTTAQIGFAAAILGSRAFHLDLGALRDLGIGLVGVLTVASGAAYCVQWLRAMSEGPDAAGPGAVGPRAVGPRRGEGGDAR</sequence>
<evidence type="ECO:0000256" key="16">
    <source>
        <dbReference type="RuleBase" id="RU003750"/>
    </source>
</evidence>
<evidence type="ECO:0000256" key="7">
    <source>
        <dbReference type="ARBA" id="ARBA00022516"/>
    </source>
</evidence>
<comment type="subcellular location">
    <subcellularLocation>
        <location evidence="1">Membrane</location>
        <topology evidence="1">Multi-pass membrane protein</topology>
    </subcellularLocation>
</comment>
<feature type="transmembrane region" description="Helical" evidence="18">
    <location>
        <begin position="44"/>
        <end position="62"/>
    </location>
</feature>
<gene>
    <name evidence="19" type="ORF">ABS361_07280</name>
</gene>
<dbReference type="Pfam" id="PF01066">
    <property type="entry name" value="CDP-OH_P_transf"/>
    <property type="match status" value="1"/>
</dbReference>
<dbReference type="AlphaFoldDB" id="A0AAU7XDG4"/>
<dbReference type="Gene3D" id="1.20.120.1760">
    <property type="match status" value="1"/>
</dbReference>
<dbReference type="EMBL" id="CP158568">
    <property type="protein sequence ID" value="XBY46029.1"/>
    <property type="molecule type" value="Genomic_DNA"/>
</dbReference>
<dbReference type="GO" id="GO:0046474">
    <property type="term" value="P:glycerophospholipid biosynthetic process"/>
    <property type="evidence" value="ECO:0007669"/>
    <property type="project" value="TreeGrafter"/>
</dbReference>
<evidence type="ECO:0000256" key="17">
    <source>
        <dbReference type="SAM" id="MobiDB-lite"/>
    </source>
</evidence>
<evidence type="ECO:0000256" key="5">
    <source>
        <dbReference type="ARBA" id="ARBA00013170"/>
    </source>
</evidence>
<evidence type="ECO:0000256" key="12">
    <source>
        <dbReference type="ARBA" id="ARBA00023136"/>
    </source>
</evidence>
<comment type="catalytic activity">
    <reaction evidence="15">
        <text>a CDP-1,2-diacyl-sn-glycerol + sn-glycerol 3-phosphate = a 1,2-diacyl-sn-glycero-3-phospho-(1'-sn-glycero-3'-phosphate) + CMP + H(+)</text>
        <dbReference type="Rhea" id="RHEA:12593"/>
        <dbReference type="ChEBI" id="CHEBI:15378"/>
        <dbReference type="ChEBI" id="CHEBI:57597"/>
        <dbReference type="ChEBI" id="CHEBI:58332"/>
        <dbReference type="ChEBI" id="CHEBI:60110"/>
        <dbReference type="ChEBI" id="CHEBI:60377"/>
        <dbReference type="EC" id="2.7.8.5"/>
    </reaction>
</comment>
<evidence type="ECO:0000256" key="11">
    <source>
        <dbReference type="ARBA" id="ARBA00023098"/>
    </source>
</evidence>
<keyword evidence="8 16" id="KW-0808">Transferase</keyword>
<organism evidence="19">
    <name type="scientific">Methyloraptor flagellatus</name>
    <dbReference type="NCBI Taxonomy" id="3162530"/>
    <lineage>
        <taxon>Bacteria</taxon>
        <taxon>Pseudomonadati</taxon>
        <taxon>Pseudomonadota</taxon>
        <taxon>Alphaproteobacteria</taxon>
        <taxon>Hyphomicrobiales</taxon>
        <taxon>Ancalomicrobiaceae</taxon>
        <taxon>Methyloraptor</taxon>
    </lineage>
</organism>
<comment type="similarity">
    <text evidence="4 16">Belongs to the CDP-alcohol phosphatidyltransferase class-I family.</text>
</comment>
<evidence type="ECO:0000256" key="13">
    <source>
        <dbReference type="ARBA" id="ARBA00023209"/>
    </source>
</evidence>
<evidence type="ECO:0000256" key="9">
    <source>
        <dbReference type="ARBA" id="ARBA00022692"/>
    </source>
</evidence>
<dbReference type="FunFam" id="1.20.120.1760:FF:000033">
    <property type="entry name" value="CDP-alcohol phosphatidyltransferase"/>
    <property type="match status" value="1"/>
</dbReference>
<dbReference type="InterPro" id="IPR043130">
    <property type="entry name" value="CDP-OH_PTrfase_TM_dom"/>
</dbReference>
<proteinExistence type="inferred from homology"/>
<dbReference type="RefSeq" id="WP_407051125.1">
    <property type="nucleotide sequence ID" value="NZ_CP158568.1"/>
</dbReference>
<feature type="transmembrane region" description="Helical" evidence="18">
    <location>
        <begin position="165"/>
        <end position="183"/>
    </location>
</feature>
<evidence type="ECO:0000256" key="1">
    <source>
        <dbReference type="ARBA" id="ARBA00004141"/>
    </source>
</evidence>
<dbReference type="InterPro" id="IPR050324">
    <property type="entry name" value="CDP-alcohol_PTase-I"/>
</dbReference>
<keyword evidence="7" id="KW-0444">Lipid biosynthesis</keyword>
<keyword evidence="14" id="KW-1208">Phospholipid metabolism</keyword>
<keyword evidence="10 18" id="KW-1133">Transmembrane helix</keyword>
<evidence type="ECO:0000256" key="4">
    <source>
        <dbReference type="ARBA" id="ARBA00010441"/>
    </source>
</evidence>
<keyword evidence="11" id="KW-0443">Lipid metabolism</keyword>
<dbReference type="PANTHER" id="PTHR14269:SF62">
    <property type="entry name" value="CDP-DIACYLGLYCEROL--GLYCEROL-3-PHOSPHATE 3-PHOSPHATIDYLTRANSFERASE 1, CHLOROPLASTIC"/>
    <property type="match status" value="1"/>
</dbReference>
<evidence type="ECO:0000256" key="2">
    <source>
        <dbReference type="ARBA" id="ARBA00005042"/>
    </source>
</evidence>
<dbReference type="KEGG" id="mflg:ABS361_07280"/>
<keyword evidence="12 18" id="KW-0472">Membrane</keyword>
<dbReference type="InterPro" id="IPR000462">
    <property type="entry name" value="CDP-OH_P_trans"/>
</dbReference>